<name>A0ABN1K4G3_9BURK</name>
<protein>
    <submittedName>
        <fullName evidence="2">HDOD domain-containing protein</fullName>
    </submittedName>
</protein>
<evidence type="ECO:0000313" key="2">
    <source>
        <dbReference type="EMBL" id="GAA0754460.1"/>
    </source>
</evidence>
<dbReference type="NCBIfam" id="TIGR00277">
    <property type="entry name" value="HDIG"/>
    <property type="match status" value="1"/>
</dbReference>
<dbReference type="Proteomes" id="UP001500279">
    <property type="component" value="Unassembled WGS sequence"/>
</dbReference>
<comment type="caution">
    <text evidence="2">The sequence shown here is derived from an EMBL/GenBank/DDBJ whole genome shotgun (WGS) entry which is preliminary data.</text>
</comment>
<dbReference type="InterPro" id="IPR006675">
    <property type="entry name" value="HDIG_dom"/>
</dbReference>
<dbReference type="RefSeq" id="WP_141290298.1">
    <property type="nucleotide sequence ID" value="NZ_BAAAEW010000020.1"/>
</dbReference>
<dbReference type="InterPro" id="IPR003607">
    <property type="entry name" value="HD/PDEase_dom"/>
</dbReference>
<gene>
    <name evidence="2" type="ORF">GCM10009107_30970</name>
</gene>
<dbReference type="PROSITE" id="PS51833">
    <property type="entry name" value="HDOD"/>
    <property type="match status" value="1"/>
</dbReference>
<keyword evidence="3" id="KW-1185">Reference proteome</keyword>
<dbReference type="PANTHER" id="PTHR33525">
    <property type="match status" value="1"/>
</dbReference>
<sequence length="286" mass="30053">MLDTYGLSQLPHKVKDLPVLPQAVLEVLQVLRNDNLSAEHCIQLIEKDPALAARTLRLANSAFYGAPGRVARIADAVSMLGLRTVSGVLAAAALTQAFPASACAGFDFAAYWRHGLAVAMSARSLASHCGLDPEQAFLAGLMHDIGQLVLAAHFPAAGNAVQALMTSTDVPRVRAEQTLLGQDHCQVGALLAVHWRFPAPIVEAIAQHHAPPPAAASAPAALDLTGLVHACDAVAHALDLAGLAEEAVPEIDLSVWTRLRLDEARAMRLFASVEGGVRDMCAALSL</sequence>
<accession>A0ABN1K4G3</accession>
<feature type="domain" description="HDOD" evidence="1">
    <location>
        <begin position="17"/>
        <end position="211"/>
    </location>
</feature>
<evidence type="ECO:0000313" key="3">
    <source>
        <dbReference type="Proteomes" id="UP001500279"/>
    </source>
</evidence>
<dbReference type="InterPro" id="IPR013976">
    <property type="entry name" value="HDOD"/>
</dbReference>
<dbReference type="EMBL" id="BAAAEW010000020">
    <property type="protein sequence ID" value="GAA0754460.1"/>
    <property type="molecule type" value="Genomic_DNA"/>
</dbReference>
<dbReference type="Pfam" id="PF08668">
    <property type="entry name" value="HDOD"/>
    <property type="match status" value="1"/>
</dbReference>
<dbReference type="InterPro" id="IPR052340">
    <property type="entry name" value="RNase_Y/CdgJ"/>
</dbReference>
<evidence type="ECO:0000259" key="1">
    <source>
        <dbReference type="PROSITE" id="PS51833"/>
    </source>
</evidence>
<organism evidence="2 3">
    <name type="scientific">Ideonella azotifigens</name>
    <dbReference type="NCBI Taxonomy" id="513160"/>
    <lineage>
        <taxon>Bacteria</taxon>
        <taxon>Pseudomonadati</taxon>
        <taxon>Pseudomonadota</taxon>
        <taxon>Betaproteobacteria</taxon>
        <taxon>Burkholderiales</taxon>
        <taxon>Sphaerotilaceae</taxon>
        <taxon>Ideonella</taxon>
    </lineage>
</organism>
<dbReference type="CDD" id="cd00077">
    <property type="entry name" value="HDc"/>
    <property type="match status" value="1"/>
</dbReference>
<dbReference type="PANTHER" id="PTHR33525:SF3">
    <property type="entry name" value="RIBONUCLEASE Y"/>
    <property type="match status" value="1"/>
</dbReference>
<dbReference type="SMART" id="SM00471">
    <property type="entry name" value="HDc"/>
    <property type="match status" value="1"/>
</dbReference>
<dbReference type="Gene3D" id="1.10.3210.10">
    <property type="entry name" value="Hypothetical protein af1432"/>
    <property type="match status" value="1"/>
</dbReference>
<dbReference type="SUPFAM" id="SSF109604">
    <property type="entry name" value="HD-domain/PDEase-like"/>
    <property type="match status" value="1"/>
</dbReference>
<reference evidence="2 3" key="1">
    <citation type="journal article" date="2019" name="Int. J. Syst. Evol. Microbiol.">
        <title>The Global Catalogue of Microorganisms (GCM) 10K type strain sequencing project: providing services to taxonomists for standard genome sequencing and annotation.</title>
        <authorList>
            <consortium name="The Broad Institute Genomics Platform"/>
            <consortium name="The Broad Institute Genome Sequencing Center for Infectious Disease"/>
            <person name="Wu L."/>
            <person name="Ma J."/>
        </authorList>
    </citation>
    <scope>NUCLEOTIDE SEQUENCE [LARGE SCALE GENOMIC DNA]</scope>
    <source>
        <strain evidence="2 3">JCM 15503</strain>
    </source>
</reference>
<proteinExistence type="predicted"/>